<comment type="caution">
    <text evidence="2">The sequence shown here is derived from an EMBL/GenBank/DDBJ whole genome shotgun (WGS) entry which is preliminary data.</text>
</comment>
<accession>A0A1E5E1N4</accession>
<dbReference type="Proteomes" id="UP000094070">
    <property type="component" value="Unassembled WGS sequence"/>
</dbReference>
<dbReference type="OrthoDB" id="5894062at2"/>
<sequence length="70" mass="7961">MIELLFILMFFGFLMFTGVTMVTFFLAIAASLLFVFVVSMVGAVIKLLPWIVVALIGLYIYKHYNKPSSY</sequence>
<feature type="transmembrane region" description="Helical" evidence="1">
    <location>
        <begin position="34"/>
        <end position="61"/>
    </location>
</feature>
<evidence type="ECO:0000256" key="1">
    <source>
        <dbReference type="SAM" id="Phobius"/>
    </source>
</evidence>
<evidence type="ECO:0000313" key="3">
    <source>
        <dbReference type="Proteomes" id="UP000094070"/>
    </source>
</evidence>
<name>A0A1E5E1N4_9VIBR</name>
<keyword evidence="1" id="KW-1133">Transmembrane helix</keyword>
<dbReference type="InterPro" id="IPR014318">
    <property type="entry name" value="Phageshock_PspG"/>
</dbReference>
<keyword evidence="3" id="KW-1185">Reference proteome</keyword>
<feature type="transmembrane region" description="Helical" evidence="1">
    <location>
        <begin position="7"/>
        <end position="28"/>
    </location>
</feature>
<keyword evidence="1" id="KW-0472">Membrane</keyword>
<dbReference type="AlphaFoldDB" id="A0A1E5E1N4"/>
<dbReference type="EMBL" id="AJYK02000066">
    <property type="protein sequence ID" value="OEF25167.1"/>
    <property type="molecule type" value="Genomic_DNA"/>
</dbReference>
<dbReference type="Pfam" id="PF09583">
    <property type="entry name" value="Phageshock_PspG"/>
    <property type="match status" value="1"/>
</dbReference>
<dbReference type="RefSeq" id="WP_017023913.1">
    <property type="nucleotide sequence ID" value="NZ_AJYK02000066.1"/>
</dbReference>
<protein>
    <submittedName>
        <fullName evidence="2">Phage shock protein G</fullName>
    </submittedName>
</protein>
<proteinExistence type="predicted"/>
<evidence type="ECO:0000313" key="2">
    <source>
        <dbReference type="EMBL" id="OEF25167.1"/>
    </source>
</evidence>
<organism evidence="2 3">
    <name type="scientific">Vibrio rumoiensis 1S-45</name>
    <dbReference type="NCBI Taxonomy" id="1188252"/>
    <lineage>
        <taxon>Bacteria</taxon>
        <taxon>Pseudomonadati</taxon>
        <taxon>Pseudomonadota</taxon>
        <taxon>Gammaproteobacteria</taxon>
        <taxon>Vibrionales</taxon>
        <taxon>Vibrionaceae</taxon>
        <taxon>Vibrio</taxon>
    </lineage>
</organism>
<gene>
    <name evidence="2" type="ORF">A1QC_09540</name>
</gene>
<reference evidence="2 3" key="1">
    <citation type="journal article" date="2012" name="Science">
        <title>Ecological populations of bacteria act as socially cohesive units of antibiotic production and resistance.</title>
        <authorList>
            <person name="Cordero O.X."/>
            <person name="Wildschutte H."/>
            <person name="Kirkup B."/>
            <person name="Proehl S."/>
            <person name="Ngo L."/>
            <person name="Hussain F."/>
            <person name="Le Roux F."/>
            <person name="Mincer T."/>
            <person name="Polz M.F."/>
        </authorList>
    </citation>
    <scope>NUCLEOTIDE SEQUENCE [LARGE SCALE GENOMIC DNA]</scope>
    <source>
        <strain evidence="2 3">1S-45</strain>
    </source>
</reference>
<keyword evidence="1" id="KW-0812">Transmembrane</keyword>
<dbReference type="STRING" id="1188252.A1QC_09540"/>